<keyword evidence="9 12" id="KW-0275">Fatty acid biosynthesis</keyword>
<dbReference type="NCBIfam" id="NF006829">
    <property type="entry name" value="PRK09352.1"/>
    <property type="match status" value="1"/>
</dbReference>
<protein>
    <recommendedName>
        <fullName evidence="3 12">Beta-ketoacyl-[acyl-carrier-protein] synthase III</fullName>
        <shortName evidence="12">Beta-ketoacyl-ACP synthase III</shortName>
        <shortName evidence="12">KAS III</shortName>
        <ecNumber evidence="3 12">2.3.1.180</ecNumber>
    </recommendedName>
    <alternativeName>
        <fullName evidence="12">3-oxoacyl-[acyl-carrier-protein] synthase 3</fullName>
    </alternativeName>
    <alternativeName>
        <fullName evidence="12">3-oxoacyl-[acyl-carrier-protein] synthase III</fullName>
    </alternativeName>
</protein>
<evidence type="ECO:0000313" key="16">
    <source>
        <dbReference type="Proteomes" id="UP000248326"/>
    </source>
</evidence>
<keyword evidence="12" id="KW-0511">Multifunctional enzyme</keyword>
<dbReference type="GO" id="GO:0044550">
    <property type="term" value="P:secondary metabolite biosynthetic process"/>
    <property type="evidence" value="ECO:0007669"/>
    <property type="project" value="TreeGrafter"/>
</dbReference>
<evidence type="ECO:0000256" key="7">
    <source>
        <dbReference type="ARBA" id="ARBA00022832"/>
    </source>
</evidence>
<evidence type="ECO:0000256" key="4">
    <source>
        <dbReference type="ARBA" id="ARBA00022490"/>
    </source>
</evidence>
<dbReference type="NCBIfam" id="TIGR00747">
    <property type="entry name" value="fabH"/>
    <property type="match status" value="1"/>
</dbReference>
<comment type="subcellular location">
    <subcellularLocation>
        <location evidence="12">Cytoplasm</location>
    </subcellularLocation>
</comment>
<dbReference type="Pfam" id="PF08541">
    <property type="entry name" value="ACP_syn_III_C"/>
    <property type="match status" value="1"/>
</dbReference>
<dbReference type="GO" id="GO:0033818">
    <property type="term" value="F:beta-ketoacyl-acyl-carrier-protein synthase III activity"/>
    <property type="evidence" value="ECO:0007669"/>
    <property type="project" value="UniProtKB-UniRule"/>
</dbReference>
<comment type="function">
    <text evidence="12">Catalyzes the condensation reaction of fatty acid synthesis by the addition to an acyl acceptor of two carbons from malonyl-ACP. Catalyzes the first condensation reaction which initiates fatty acid synthesis and may therefore play a role in governing the total rate of fatty acid production. Possesses both acetoacetyl-ACP synthase and acetyl transacylase activities. Its substrate specificity determines the biosynthesis of branched-chain and/or straight-chain of fatty acids.</text>
</comment>
<dbReference type="InterPro" id="IPR004655">
    <property type="entry name" value="FabH"/>
</dbReference>
<dbReference type="FunFam" id="3.40.47.10:FF:000004">
    <property type="entry name" value="3-oxoacyl-[acyl-carrier-protein] synthase 3"/>
    <property type="match status" value="1"/>
</dbReference>
<dbReference type="EMBL" id="QJSX01000014">
    <property type="protein sequence ID" value="PYE51848.1"/>
    <property type="molecule type" value="Genomic_DNA"/>
</dbReference>
<comment type="similarity">
    <text evidence="2 12">Belongs to the thiolase-like superfamily. FabH family.</text>
</comment>
<dbReference type="HAMAP" id="MF_01815">
    <property type="entry name" value="FabH"/>
    <property type="match status" value="1"/>
</dbReference>
<dbReference type="OrthoDB" id="9815506at2"/>
<dbReference type="PANTHER" id="PTHR34069">
    <property type="entry name" value="3-OXOACYL-[ACYL-CARRIER-PROTEIN] SYNTHASE 3"/>
    <property type="match status" value="1"/>
</dbReference>
<accession>A0A318S471</accession>
<evidence type="ECO:0000259" key="13">
    <source>
        <dbReference type="Pfam" id="PF08541"/>
    </source>
</evidence>
<dbReference type="SUPFAM" id="SSF53901">
    <property type="entry name" value="Thiolase-like"/>
    <property type="match status" value="1"/>
</dbReference>
<comment type="pathway">
    <text evidence="1 12">Lipid metabolism; fatty acid biosynthesis.</text>
</comment>
<comment type="subunit">
    <text evidence="12">Homodimer.</text>
</comment>
<feature type="domain" description="Beta-ketoacyl-[acyl-carrier-protein] synthase III C-terminal" evidence="13">
    <location>
        <begin position="232"/>
        <end position="321"/>
    </location>
</feature>
<dbReference type="GO" id="GO:0004315">
    <property type="term" value="F:3-oxoacyl-[acyl-carrier-protein] synthase activity"/>
    <property type="evidence" value="ECO:0007669"/>
    <property type="project" value="InterPro"/>
</dbReference>
<dbReference type="UniPathway" id="UPA00094"/>
<keyword evidence="8 12" id="KW-0443">Lipid metabolism</keyword>
<comment type="caution">
    <text evidence="15">The sequence shown here is derived from an EMBL/GenBank/DDBJ whole genome shotgun (WGS) entry which is preliminary data.</text>
</comment>
<organism evidence="15 16">
    <name type="scientific">Deinococcus yavapaiensis KR-236</name>
    <dbReference type="NCBI Taxonomy" id="694435"/>
    <lineage>
        <taxon>Bacteria</taxon>
        <taxon>Thermotogati</taxon>
        <taxon>Deinococcota</taxon>
        <taxon>Deinococci</taxon>
        <taxon>Deinococcales</taxon>
        <taxon>Deinococcaceae</taxon>
        <taxon>Deinococcus</taxon>
    </lineage>
</organism>
<evidence type="ECO:0000256" key="11">
    <source>
        <dbReference type="ARBA" id="ARBA00051096"/>
    </source>
</evidence>
<comment type="catalytic activity">
    <reaction evidence="11">
        <text>malonyl-[ACP] + acetyl-CoA + H(+) = 3-oxobutanoyl-[ACP] + CO2 + CoA</text>
        <dbReference type="Rhea" id="RHEA:12080"/>
        <dbReference type="Rhea" id="RHEA-COMP:9623"/>
        <dbReference type="Rhea" id="RHEA-COMP:9625"/>
        <dbReference type="ChEBI" id="CHEBI:15378"/>
        <dbReference type="ChEBI" id="CHEBI:16526"/>
        <dbReference type="ChEBI" id="CHEBI:57287"/>
        <dbReference type="ChEBI" id="CHEBI:57288"/>
        <dbReference type="ChEBI" id="CHEBI:78449"/>
        <dbReference type="ChEBI" id="CHEBI:78450"/>
        <dbReference type="EC" id="2.3.1.180"/>
    </reaction>
    <physiologicalReaction direction="left-to-right" evidence="11">
        <dbReference type="Rhea" id="RHEA:12081"/>
    </physiologicalReaction>
</comment>
<dbReference type="RefSeq" id="WP_110887878.1">
    <property type="nucleotide sequence ID" value="NZ_QJSX01000014.1"/>
</dbReference>
<dbReference type="PANTHER" id="PTHR34069:SF2">
    <property type="entry name" value="BETA-KETOACYL-[ACYL-CARRIER-PROTEIN] SYNTHASE III"/>
    <property type="match status" value="1"/>
</dbReference>
<keyword evidence="5 12" id="KW-0444">Lipid biosynthesis</keyword>
<dbReference type="Gene3D" id="3.40.47.10">
    <property type="match status" value="1"/>
</dbReference>
<dbReference type="GO" id="GO:0005737">
    <property type="term" value="C:cytoplasm"/>
    <property type="evidence" value="ECO:0007669"/>
    <property type="project" value="UniProtKB-SubCell"/>
</dbReference>
<feature type="active site" evidence="12">
    <location>
        <position position="278"/>
    </location>
</feature>
<dbReference type="EC" id="2.3.1.180" evidence="3 12"/>
<feature type="region of interest" description="ACP-binding" evidence="12">
    <location>
        <begin position="249"/>
        <end position="253"/>
    </location>
</feature>
<keyword evidence="6 12" id="KW-0808">Transferase</keyword>
<evidence type="ECO:0000256" key="1">
    <source>
        <dbReference type="ARBA" id="ARBA00005194"/>
    </source>
</evidence>
<feature type="active site" evidence="12">
    <location>
        <position position="248"/>
    </location>
</feature>
<evidence type="ECO:0000256" key="8">
    <source>
        <dbReference type="ARBA" id="ARBA00023098"/>
    </source>
</evidence>
<feature type="active site" evidence="12">
    <location>
        <position position="112"/>
    </location>
</feature>
<keyword evidence="4 12" id="KW-0963">Cytoplasm</keyword>
<evidence type="ECO:0000256" key="9">
    <source>
        <dbReference type="ARBA" id="ARBA00023160"/>
    </source>
</evidence>
<evidence type="ECO:0000256" key="6">
    <source>
        <dbReference type="ARBA" id="ARBA00022679"/>
    </source>
</evidence>
<comment type="domain">
    <text evidence="12">The last Arg residue of the ACP-binding site is essential for the weak association between ACP/AcpP and FabH.</text>
</comment>
<keyword evidence="16" id="KW-1185">Reference proteome</keyword>
<evidence type="ECO:0000256" key="10">
    <source>
        <dbReference type="ARBA" id="ARBA00023315"/>
    </source>
</evidence>
<keyword evidence="10 12" id="KW-0012">Acyltransferase</keyword>
<evidence type="ECO:0000256" key="2">
    <source>
        <dbReference type="ARBA" id="ARBA00008642"/>
    </source>
</evidence>
<evidence type="ECO:0000313" key="15">
    <source>
        <dbReference type="EMBL" id="PYE51848.1"/>
    </source>
</evidence>
<dbReference type="InterPro" id="IPR013751">
    <property type="entry name" value="ACP_syn_III_N"/>
</dbReference>
<dbReference type="CDD" id="cd00830">
    <property type="entry name" value="KAS_III"/>
    <property type="match status" value="1"/>
</dbReference>
<evidence type="ECO:0000259" key="14">
    <source>
        <dbReference type="Pfam" id="PF08545"/>
    </source>
</evidence>
<dbReference type="InterPro" id="IPR013747">
    <property type="entry name" value="ACP_syn_III_C"/>
</dbReference>
<evidence type="ECO:0000256" key="3">
    <source>
        <dbReference type="ARBA" id="ARBA00012333"/>
    </source>
</evidence>
<dbReference type="AlphaFoldDB" id="A0A318S471"/>
<feature type="domain" description="Beta-ketoacyl-[acyl-carrier-protein] synthase III N-terminal" evidence="14">
    <location>
        <begin position="106"/>
        <end position="183"/>
    </location>
</feature>
<dbReference type="Proteomes" id="UP000248326">
    <property type="component" value="Unassembled WGS sequence"/>
</dbReference>
<proteinExistence type="inferred from homology"/>
<dbReference type="InterPro" id="IPR016039">
    <property type="entry name" value="Thiolase-like"/>
</dbReference>
<evidence type="ECO:0000256" key="5">
    <source>
        <dbReference type="ARBA" id="ARBA00022516"/>
    </source>
</evidence>
<keyword evidence="7 12" id="KW-0276">Fatty acid metabolism</keyword>
<dbReference type="GO" id="GO:0006633">
    <property type="term" value="P:fatty acid biosynthetic process"/>
    <property type="evidence" value="ECO:0007669"/>
    <property type="project" value="UniProtKB-UniRule"/>
</dbReference>
<evidence type="ECO:0000256" key="12">
    <source>
        <dbReference type="HAMAP-Rule" id="MF_01815"/>
    </source>
</evidence>
<name>A0A318S471_9DEIO</name>
<gene>
    <name evidence="12" type="primary">fabH</name>
    <name evidence="15" type="ORF">DES52_11449</name>
</gene>
<dbReference type="Pfam" id="PF08545">
    <property type="entry name" value="ACP_syn_III"/>
    <property type="match status" value="1"/>
</dbReference>
<sequence>MAIGITALGAYAPDRVLTNAELERMLDTTDEWIVSRTGIRERHISADDEFASTMGVRAVHDLVRRVPNALEGVDLVVCATSSPDALFPSTAALVAGEVGLAGVGAFDLSCACSGFVYACASAQGFIAGGIAKKVLVIGAETLSKIVDWSDRGSCILFGDGAGAAILEEVPEGYGFRSVVLGADSAGGPSLYMRAVADRIPGVERMSDKTGMNGREVFKFAVRVLGDSGQQALDKAGLTSGQVDWLIPHQANSRIIDAARQRFGIPEEKVVVNVERYGNTSTASIPLALCEALDDGRIRDGDELLLVAFGGGLSWSASCLRWYTPKQEGLA</sequence>
<reference evidence="15 16" key="1">
    <citation type="submission" date="2018-06" db="EMBL/GenBank/DDBJ databases">
        <title>Genomic Encyclopedia of Type Strains, Phase IV (KMG-IV): sequencing the most valuable type-strain genomes for metagenomic binning, comparative biology and taxonomic classification.</title>
        <authorList>
            <person name="Goeker M."/>
        </authorList>
    </citation>
    <scope>NUCLEOTIDE SEQUENCE [LARGE SCALE GENOMIC DNA]</scope>
    <source>
        <strain evidence="15 16">DSM 18048</strain>
    </source>
</reference>